<comment type="caution">
    <text evidence="3">The sequence shown here is derived from an EMBL/GenBank/DDBJ whole genome shotgun (WGS) entry which is preliminary data.</text>
</comment>
<dbReference type="CDD" id="cd20405">
    <property type="entry name" value="Tudor_Agenet_AtDUF_rpt1_3"/>
    <property type="match status" value="1"/>
</dbReference>
<feature type="compositionally biased region" description="Polar residues" evidence="1">
    <location>
        <begin position="1128"/>
        <end position="1139"/>
    </location>
</feature>
<dbReference type="Pfam" id="PF05641">
    <property type="entry name" value="Agenet"/>
    <property type="match status" value="1"/>
</dbReference>
<feature type="region of interest" description="Disordered" evidence="1">
    <location>
        <begin position="1994"/>
        <end position="2015"/>
    </location>
</feature>
<feature type="domain" description="Agenet" evidence="2">
    <location>
        <begin position="1793"/>
        <end position="1851"/>
    </location>
</feature>
<feature type="region of interest" description="Disordered" evidence="1">
    <location>
        <begin position="1081"/>
        <end position="1139"/>
    </location>
</feature>
<dbReference type="EMBL" id="SDRB02003769">
    <property type="protein sequence ID" value="THG16952.1"/>
    <property type="molecule type" value="Genomic_DNA"/>
</dbReference>
<evidence type="ECO:0000259" key="2">
    <source>
        <dbReference type="SMART" id="SM00743"/>
    </source>
</evidence>
<feature type="compositionally biased region" description="Basic and acidic residues" evidence="1">
    <location>
        <begin position="941"/>
        <end position="966"/>
    </location>
</feature>
<dbReference type="InterPro" id="IPR014002">
    <property type="entry name" value="Agenet_dom_plant"/>
</dbReference>
<accession>A0A4S4EL39</accession>
<dbReference type="Proteomes" id="UP000306102">
    <property type="component" value="Unassembled WGS sequence"/>
</dbReference>
<evidence type="ECO:0000313" key="3">
    <source>
        <dbReference type="EMBL" id="THG16952.1"/>
    </source>
</evidence>
<proteinExistence type="predicted"/>
<name>A0A4S4EL39_CAMSN</name>
<feature type="region of interest" description="Disordered" evidence="1">
    <location>
        <begin position="2174"/>
        <end position="2193"/>
    </location>
</feature>
<dbReference type="SMART" id="SM00743">
    <property type="entry name" value="Agenet"/>
    <property type="match status" value="2"/>
</dbReference>
<sequence length="2226" mass="238901">MDYDNNDFQGQNLQLAGEGGSKLSPVLRPYALPKFDFDDGLQGHLRFDSLVENEVFLGISSQEDNQWIEDFSRGSSGIEFSSSAAESCSISRRNNVWSEATSSESVEMLLKSVGQEEIVCGETIVEESDACHELDNLTEQMEPHMKQDDKVTDFMDSYPALPTDELVEHVSRLNDVEGTSQTQGAERSTHGSSHVLDPNASSETCGVFMTQNNVGVDRRSDGENQIEVDTSVHESLDNRMQKDSTGSGMQIDDVDSSSQDIAVGVEMVNQKPENQVSDASFENANCLLTNTGKAAGEHHILSKEVDMDAQILKGTVFETGTRNLENLPSSSSKVESIEQHSVETGINNFEEPTSLPLKGVCNLQIAEGCSEVISSTDPDKGNKFEHVDLSNSCGIHQRFRVDMHQDLPAGFQGDGNLEGCAIEVSNMNAGIPSSSELKMDQIKHGENSSGADNKVFDGHGDGSSSNYVGDHFSLTVPCSSTEFHGERHTIENLKGVDDASGVHKEDLNAEGHGSLPLVAGSMKTYEQNLVPNSNDMHYDQDVSFNEKEKAKLPNDSSDIECEIIESLSSDKKVKPSSQGEGMKVNNVVVHGSECTTAMNEPALDVTLENTNLASHDTLNGVPLLSGAGATGDQVIEHLDKNKRTEDEGLAEAHLLSLRESPERASNLHVLELEKGTAHNSAIELSEEAVDQSLPVETLKSASRSEQSGEFLHNTVAQPSPMAENSSMASQIEQAVKANEISENSSNKLEVCLALCDSTVKQDGGAKGLIIPGSHEEAAVGKNHEMPSSKVADSDKPKCGTPTVITCTMLSQSEKEKKEGVQESKSKSVPLSEVTVQSTPQNVSGNDAAKNERSFTFEVHPSQGLSGRETGKDGQSLSTIKDCKISTIVVGSPLKPGVGQMDPKMLPGVSHGSSQTPDREIARGRSKGTSERKTRRASGKATVKETAKKGNHVKETTPLRQSERQDKSCNVSVSFSGAGQLVPFEGLKAYGNVERNVTVPCGVISVPTSILPDLNSSALPSALFQQPFTDLQQVQLRAQIFVYGSLIQGATPDEACMTSAFGASDGGRSVWEPVWRACVERLKSQKSHPSKSENPVQPRSESINAGVRPLDQSSKQGALQSKVLPSPVVQASSKGTPSPVVNSMIPLSSPLWNISTPSSDGLQSSVMPRSGLLDYHQTLSPLHSFQTPHTRSFVGHNTSWLPQSPFPGPWVTSSQASAFDTSARFSVLPMTETVKLTPVKESVAPFSSGTKHASPSTVVNSTGPVNFVGSPSLPDMKKATVLSEKNSTEPKGRKRKKATVSENLAQIPLLAQTRIESVSAPIATGHLSTSVVVSTPACFASKGNDSKIITAVSPTSLTAHQKGGEQNAEQKAALSEDTFSKVEEAKRQAEDAASFAAAAVSHSQSVWTQLDKQKSSGLTPDAEAKLASAAVAVAAAASVAKAAAAAAKIASNAALQAKLMADEALISSSNPTQCNAASLTGFVNNMGKATPASISKGGDGSSSSSSVIVAAREAARRRVEAASAASKHAENLDAIVKAAELAAEAVSQAGKIVAMGDPFPLNGLVKAGPDGYWRVPQMPPEQGVTLINGNGEQSEADNIEEGFNVSGRHGKEGPSKEARTTNRDLFPLSREFSGESLEDHTRAVDGISSSFTSSEKDSRGQRNRRASDLAKTIGVVPESEIGSRSASITAQDDYEKGAGTLKENSIKEGCLVEVHKEGDEFKAAWYLANVSSLKDGKAFVVYLDLQSDDGSKQLTEWVALEGEGHRAPQIRIDRRTAMCFEGTRKRRRAAVGEYVWSVGDRVDAWIKNCWREGVVTEKNSKDDTTLTVHFPAGGETSVVRAWHLRPTLIWKDGEWIEFSSSRQRDPSSQGDTPQEKRLKLGRPSIEGKEKDDISKNVELVESEKPGDSQLLPLSANEKVFNVGKNTRHESKPDTLRTVQTGLQKEGSRVVFGVPKPGKKRKFMEVSKHYVAEKSSKTNEPNDSAKFAKYLMPQGSGSRGWKNTKIDAKEKQPAESKARVLKSGRPLSVFGRTLPQKNKFLTSAPQNEGTVMDHAIKDSVNTDKNESGQQNLMEYGSFSNTEGAAQGPILFSSLALPSDAPSKKISTSNAKSERVNKGKFVPSTGKLAKVEVKNKPNNGNPGKLVPEVMEPRRSNRRIQPTSRLLEGLQSSLMISKIPSVSQDKTQRSQNKGSTSRSSFSIVLGIDLQLIMEILMSDSKTSGMFAAMF</sequence>
<feature type="region of interest" description="Disordered" evidence="1">
    <location>
        <begin position="1859"/>
        <end position="1893"/>
    </location>
</feature>
<evidence type="ECO:0000313" key="4">
    <source>
        <dbReference type="Proteomes" id="UP000306102"/>
    </source>
</evidence>
<feature type="compositionally biased region" description="Polar residues" evidence="1">
    <location>
        <begin position="1091"/>
        <end position="1102"/>
    </location>
</feature>
<feature type="compositionally biased region" description="Polar residues" evidence="1">
    <location>
        <begin position="177"/>
        <end position="192"/>
    </location>
</feature>
<feature type="region of interest" description="Disordered" evidence="1">
    <location>
        <begin position="2130"/>
        <end position="2160"/>
    </location>
</feature>
<feature type="domain" description="Agenet" evidence="2">
    <location>
        <begin position="1703"/>
        <end position="1777"/>
    </location>
</feature>
<evidence type="ECO:0000256" key="1">
    <source>
        <dbReference type="SAM" id="MobiDB-lite"/>
    </source>
</evidence>
<organism evidence="3 4">
    <name type="scientific">Camellia sinensis var. sinensis</name>
    <name type="common">China tea</name>
    <dbReference type="NCBI Taxonomy" id="542762"/>
    <lineage>
        <taxon>Eukaryota</taxon>
        <taxon>Viridiplantae</taxon>
        <taxon>Streptophyta</taxon>
        <taxon>Embryophyta</taxon>
        <taxon>Tracheophyta</taxon>
        <taxon>Spermatophyta</taxon>
        <taxon>Magnoliopsida</taxon>
        <taxon>eudicotyledons</taxon>
        <taxon>Gunneridae</taxon>
        <taxon>Pentapetalae</taxon>
        <taxon>asterids</taxon>
        <taxon>Ericales</taxon>
        <taxon>Theaceae</taxon>
        <taxon>Camellia</taxon>
    </lineage>
</organism>
<feature type="region of interest" description="Disordered" evidence="1">
    <location>
        <begin position="811"/>
        <end position="877"/>
    </location>
</feature>
<feature type="compositionally biased region" description="Basic and acidic residues" evidence="1">
    <location>
        <begin position="2002"/>
        <end position="2015"/>
    </location>
</feature>
<dbReference type="InterPro" id="IPR008395">
    <property type="entry name" value="Agenet-like_dom"/>
</dbReference>
<dbReference type="STRING" id="542762.A0A4S4EL39"/>
<feature type="region of interest" description="Disordered" evidence="1">
    <location>
        <begin position="893"/>
        <end position="966"/>
    </location>
</feature>
<dbReference type="PANTHER" id="PTHR48429:SF1">
    <property type="entry name" value="AGENET DOMAIN-CONTAINING PROTEIN"/>
    <property type="match status" value="1"/>
</dbReference>
<feature type="compositionally biased region" description="Basic and acidic residues" evidence="1">
    <location>
        <begin position="1653"/>
        <end position="1666"/>
    </location>
</feature>
<feature type="region of interest" description="Disordered" evidence="1">
    <location>
        <begin position="1602"/>
        <end position="1666"/>
    </location>
</feature>
<feature type="compositionally biased region" description="Basic and acidic residues" evidence="1">
    <location>
        <begin position="812"/>
        <end position="825"/>
    </location>
</feature>
<feature type="compositionally biased region" description="Basic and acidic residues" evidence="1">
    <location>
        <begin position="1608"/>
        <end position="1621"/>
    </location>
</feature>
<protein>
    <recommendedName>
        <fullName evidence="2">Agenet domain-containing protein</fullName>
    </recommendedName>
</protein>
<dbReference type="InterPro" id="IPR055274">
    <property type="entry name" value="SWO1"/>
</dbReference>
<feature type="compositionally biased region" description="Basic and acidic residues" evidence="1">
    <location>
        <begin position="1884"/>
        <end position="1893"/>
    </location>
</feature>
<feature type="compositionally biased region" description="Polar residues" evidence="1">
    <location>
        <begin position="1859"/>
        <end position="1871"/>
    </location>
</feature>
<feature type="compositionally biased region" description="Basic and acidic residues" evidence="1">
    <location>
        <begin position="916"/>
        <end position="931"/>
    </location>
</feature>
<feature type="compositionally biased region" description="Polar residues" evidence="1">
    <location>
        <begin position="833"/>
        <end position="844"/>
    </location>
</feature>
<feature type="region of interest" description="Disordered" evidence="1">
    <location>
        <begin position="177"/>
        <end position="203"/>
    </location>
</feature>
<gene>
    <name evidence="3" type="ORF">TEA_006397</name>
</gene>
<keyword evidence="4" id="KW-1185">Reference proteome</keyword>
<reference evidence="3 4" key="1">
    <citation type="journal article" date="2018" name="Proc. Natl. Acad. Sci. U.S.A.">
        <title>Draft genome sequence of Camellia sinensis var. sinensis provides insights into the evolution of the tea genome and tea quality.</title>
        <authorList>
            <person name="Wei C."/>
            <person name="Yang H."/>
            <person name="Wang S."/>
            <person name="Zhao J."/>
            <person name="Liu C."/>
            <person name="Gao L."/>
            <person name="Xia E."/>
            <person name="Lu Y."/>
            <person name="Tai Y."/>
            <person name="She G."/>
            <person name="Sun J."/>
            <person name="Cao H."/>
            <person name="Tong W."/>
            <person name="Gao Q."/>
            <person name="Li Y."/>
            <person name="Deng W."/>
            <person name="Jiang X."/>
            <person name="Wang W."/>
            <person name="Chen Q."/>
            <person name="Zhang S."/>
            <person name="Li H."/>
            <person name="Wu J."/>
            <person name="Wang P."/>
            <person name="Li P."/>
            <person name="Shi C."/>
            <person name="Zheng F."/>
            <person name="Jian J."/>
            <person name="Huang B."/>
            <person name="Shan D."/>
            <person name="Shi M."/>
            <person name="Fang C."/>
            <person name="Yue Y."/>
            <person name="Li F."/>
            <person name="Li D."/>
            <person name="Wei S."/>
            <person name="Han B."/>
            <person name="Jiang C."/>
            <person name="Yin Y."/>
            <person name="Xia T."/>
            <person name="Zhang Z."/>
            <person name="Bennetzen J.L."/>
            <person name="Zhao S."/>
            <person name="Wan X."/>
        </authorList>
    </citation>
    <scope>NUCLEOTIDE SEQUENCE [LARGE SCALE GENOMIC DNA]</scope>
    <source>
        <strain evidence="4">cv. Shuchazao</strain>
        <tissue evidence="3">Leaf</tissue>
    </source>
</reference>
<dbReference type="PANTHER" id="PTHR48429">
    <property type="entry name" value="AGENET DOMAIN-CONTAINING PROTEIN"/>
    <property type="match status" value="1"/>
</dbReference>